<evidence type="ECO:0000313" key="2">
    <source>
        <dbReference type="EMBL" id="WQG92333.1"/>
    </source>
</evidence>
<dbReference type="Proteomes" id="UP000183788">
    <property type="component" value="Unassembled WGS sequence"/>
</dbReference>
<proteinExistence type="predicted"/>
<accession>A0A1K1QYT1</accession>
<dbReference type="Proteomes" id="UP001326715">
    <property type="component" value="Chromosome"/>
</dbReference>
<dbReference type="EMBL" id="FPIZ01000009">
    <property type="protein sequence ID" value="SFW65024.1"/>
    <property type="molecule type" value="Genomic_DNA"/>
</dbReference>
<dbReference type="EMBL" id="CP140154">
    <property type="protein sequence ID" value="WQG92333.1"/>
    <property type="molecule type" value="Genomic_DNA"/>
</dbReference>
<evidence type="ECO:0000313" key="4">
    <source>
        <dbReference type="Proteomes" id="UP001326715"/>
    </source>
</evidence>
<organism evidence="1 3">
    <name type="scientific">Chitinophaga sancti</name>
    <dbReference type="NCBI Taxonomy" id="1004"/>
    <lineage>
        <taxon>Bacteria</taxon>
        <taxon>Pseudomonadati</taxon>
        <taxon>Bacteroidota</taxon>
        <taxon>Chitinophagia</taxon>
        <taxon>Chitinophagales</taxon>
        <taxon>Chitinophagaceae</taxon>
        <taxon>Chitinophaga</taxon>
    </lineage>
</organism>
<reference evidence="1 3" key="1">
    <citation type="submission" date="2016-11" db="EMBL/GenBank/DDBJ databases">
        <authorList>
            <person name="Jaros S."/>
            <person name="Januszkiewicz K."/>
            <person name="Wedrychowicz H."/>
        </authorList>
    </citation>
    <scope>NUCLEOTIDE SEQUENCE [LARGE SCALE GENOMIC DNA]</scope>
    <source>
        <strain evidence="1 3">DSM 784</strain>
    </source>
</reference>
<evidence type="ECO:0000313" key="3">
    <source>
        <dbReference type="Proteomes" id="UP000183788"/>
    </source>
</evidence>
<evidence type="ECO:0000313" key="1">
    <source>
        <dbReference type="EMBL" id="SFW65024.1"/>
    </source>
</evidence>
<gene>
    <name evidence="1" type="ORF">SAMN05661012_03236</name>
    <name evidence="2" type="ORF">SR876_12530</name>
</gene>
<dbReference type="AlphaFoldDB" id="A0A1K1QYT1"/>
<dbReference type="STRING" id="1004.SAMN05661012_03236"/>
<dbReference type="RefSeq" id="WP_143150745.1">
    <property type="nucleotide sequence ID" value="NZ_CP139972.1"/>
</dbReference>
<protein>
    <submittedName>
        <fullName evidence="1">Uncharacterized protein</fullName>
    </submittedName>
</protein>
<keyword evidence="4" id="KW-1185">Reference proteome</keyword>
<sequence>MKLFYYLSLSMLCFTACNSTQSKTAVKKDGLVITDKLLGTTSLCSMGEVIKTLAPARVDTSSTDYEKGKWYYVKAVFKDSSYLLMETSDIKAGKVLRISTNSPKIITTTGYAIGTTIGDLFEKNEEVVVKKEYSKIFFKIKKDNVSLQADERFFQDLPAELTFEAFKKYRQVPLTLLVVTPVCQ</sequence>
<reference evidence="2 4" key="2">
    <citation type="submission" date="2023-11" db="EMBL/GenBank/DDBJ databases">
        <title>MicrobeMod: A computational toolkit for identifying prokaryotic methylation and restriction-modification with nanopore sequencing.</title>
        <authorList>
            <person name="Crits-Christoph A."/>
            <person name="Kang S.C."/>
            <person name="Lee H."/>
            <person name="Ostrov N."/>
        </authorList>
    </citation>
    <scope>NUCLEOTIDE SEQUENCE [LARGE SCALE GENOMIC DNA]</scope>
    <source>
        <strain evidence="2 4">ATCC 23090</strain>
    </source>
</reference>
<dbReference type="OrthoDB" id="660026at2"/>
<name>A0A1K1QYT1_9BACT</name>